<dbReference type="GO" id="GO:0005680">
    <property type="term" value="C:anaphase-promoting complex"/>
    <property type="evidence" value="ECO:0007669"/>
    <property type="project" value="TreeGrafter"/>
</dbReference>
<dbReference type="PROSITE" id="PS50082">
    <property type="entry name" value="WD_REPEATS_2"/>
    <property type="match status" value="1"/>
</dbReference>
<dbReference type="EMBL" id="CAJNOH010004963">
    <property type="protein sequence ID" value="CAF1385229.1"/>
    <property type="molecule type" value="Genomic_DNA"/>
</dbReference>
<dbReference type="Proteomes" id="UP000663854">
    <property type="component" value="Unassembled WGS sequence"/>
</dbReference>
<organism evidence="6 7">
    <name type="scientific">Rotaria sordida</name>
    <dbReference type="NCBI Taxonomy" id="392033"/>
    <lineage>
        <taxon>Eukaryota</taxon>
        <taxon>Metazoa</taxon>
        <taxon>Spiralia</taxon>
        <taxon>Gnathifera</taxon>
        <taxon>Rotifera</taxon>
        <taxon>Eurotatoria</taxon>
        <taxon>Bdelloidea</taxon>
        <taxon>Philodinida</taxon>
        <taxon>Philodinidae</taxon>
        <taxon>Rotaria</taxon>
    </lineage>
</organism>
<proteinExistence type="predicted"/>
<dbReference type="InterPro" id="IPR011047">
    <property type="entry name" value="Quinoprotein_ADH-like_sf"/>
</dbReference>
<dbReference type="SUPFAM" id="SSF50998">
    <property type="entry name" value="Quinoprotein alcohol dehydrogenase-like"/>
    <property type="match status" value="1"/>
</dbReference>
<evidence type="ECO:0000313" key="5">
    <source>
        <dbReference type="EMBL" id="CAF1385229.1"/>
    </source>
</evidence>
<dbReference type="Pfam" id="PF00400">
    <property type="entry name" value="WD40"/>
    <property type="match status" value="2"/>
</dbReference>
<gene>
    <name evidence="6" type="ORF">JXQ802_LOCUS50218</name>
    <name evidence="5" type="ORF">PYM288_LOCUS34061</name>
</gene>
<evidence type="ECO:0000313" key="6">
    <source>
        <dbReference type="EMBL" id="CAF1617923.1"/>
    </source>
</evidence>
<evidence type="ECO:0000313" key="7">
    <source>
        <dbReference type="Proteomes" id="UP000663870"/>
    </source>
</evidence>
<dbReference type="GO" id="GO:1990757">
    <property type="term" value="F:ubiquitin ligase activator activity"/>
    <property type="evidence" value="ECO:0007669"/>
    <property type="project" value="TreeGrafter"/>
</dbReference>
<dbReference type="GO" id="GO:0010997">
    <property type="term" value="F:anaphase-promoting complex binding"/>
    <property type="evidence" value="ECO:0007669"/>
    <property type="project" value="InterPro"/>
</dbReference>
<protein>
    <submittedName>
        <fullName evidence="6">Uncharacterized protein</fullName>
    </submittedName>
</protein>
<dbReference type="SMART" id="SM00320">
    <property type="entry name" value="WD40"/>
    <property type="match status" value="2"/>
</dbReference>
<dbReference type="PROSITE" id="PS50294">
    <property type="entry name" value="WD_REPEATS_REGION"/>
    <property type="match status" value="1"/>
</dbReference>
<dbReference type="GO" id="GO:0031145">
    <property type="term" value="P:anaphase-promoting complex-dependent catabolic process"/>
    <property type="evidence" value="ECO:0007669"/>
    <property type="project" value="TreeGrafter"/>
</dbReference>
<dbReference type="EMBL" id="CAJNOL010006434">
    <property type="protein sequence ID" value="CAF1617923.1"/>
    <property type="molecule type" value="Genomic_DNA"/>
</dbReference>
<evidence type="ECO:0000256" key="2">
    <source>
        <dbReference type="ARBA" id="ARBA00022737"/>
    </source>
</evidence>
<dbReference type="InterPro" id="IPR033010">
    <property type="entry name" value="Cdc20/Fizzy"/>
</dbReference>
<sequence length="231" mass="25741">MASDRQLLASDVNDNHLLVWNQSCVNPVPVYTDHTIAVKAIAWSPHQQGLLTSGGGAADGYIRFWNTLTAQNLQSIDAGSQMCNLAWLKHSNELVSTINKAGLTGHTCRLLYLAVSSAGEFIVTGAGDETFLFWNVFTKCRANKESDSVLNLTKLYKNLYFSLFFSFMYMNCHLQMSNSITQQVEPQRIIIVPSIGRVLVRDCNWYAWLQAVLEQDPAGPFTVTSENPCIL</sequence>
<dbReference type="AlphaFoldDB" id="A0A816C540"/>
<keyword evidence="2" id="KW-0677">Repeat</keyword>
<dbReference type="PANTHER" id="PTHR19918">
    <property type="entry name" value="CELL DIVISION CYCLE 20 CDC20 FIZZY -RELATED"/>
    <property type="match status" value="1"/>
</dbReference>
<dbReference type="GO" id="GO:1905786">
    <property type="term" value="P:positive regulation of anaphase-promoting complex-dependent catabolic process"/>
    <property type="evidence" value="ECO:0007669"/>
    <property type="project" value="TreeGrafter"/>
</dbReference>
<dbReference type="PANTHER" id="PTHR19918:SF1">
    <property type="entry name" value="FIZZY-RELATED PROTEIN HOMOLOG"/>
    <property type="match status" value="1"/>
</dbReference>
<keyword evidence="7" id="KW-1185">Reference proteome</keyword>
<evidence type="ECO:0000256" key="4">
    <source>
        <dbReference type="PROSITE-ProRule" id="PRU00221"/>
    </source>
</evidence>
<keyword evidence="3" id="KW-0131">Cell cycle</keyword>
<evidence type="ECO:0000256" key="3">
    <source>
        <dbReference type="ARBA" id="ARBA00023306"/>
    </source>
</evidence>
<accession>A0A816C540</accession>
<name>A0A816C540_9BILA</name>
<dbReference type="Proteomes" id="UP000663870">
    <property type="component" value="Unassembled WGS sequence"/>
</dbReference>
<dbReference type="Gene3D" id="2.130.10.10">
    <property type="entry name" value="YVTN repeat-like/Quinoprotein amine dehydrogenase"/>
    <property type="match status" value="1"/>
</dbReference>
<comment type="caution">
    <text evidence="6">The sequence shown here is derived from an EMBL/GenBank/DDBJ whole genome shotgun (WGS) entry which is preliminary data.</text>
</comment>
<reference evidence="6" key="1">
    <citation type="submission" date="2021-02" db="EMBL/GenBank/DDBJ databases">
        <authorList>
            <person name="Nowell W R."/>
        </authorList>
    </citation>
    <scope>NUCLEOTIDE SEQUENCE</scope>
</reference>
<feature type="repeat" description="WD" evidence="4">
    <location>
        <begin position="103"/>
        <end position="136"/>
    </location>
</feature>
<keyword evidence="1 4" id="KW-0853">WD repeat</keyword>
<dbReference type="InterPro" id="IPR015943">
    <property type="entry name" value="WD40/YVTN_repeat-like_dom_sf"/>
</dbReference>
<evidence type="ECO:0000256" key="1">
    <source>
        <dbReference type="ARBA" id="ARBA00022574"/>
    </source>
</evidence>
<dbReference type="InterPro" id="IPR001680">
    <property type="entry name" value="WD40_rpt"/>
</dbReference>